<feature type="transmembrane region" description="Helical" evidence="5">
    <location>
        <begin position="207"/>
        <end position="225"/>
    </location>
</feature>
<proteinExistence type="predicted"/>
<comment type="caution">
    <text evidence="6">The sequence shown here is derived from an EMBL/GenBank/DDBJ whole genome shotgun (WGS) entry which is preliminary data.</text>
</comment>
<protein>
    <recommendedName>
        <fullName evidence="8">Acetyl-coenzyme A transporter 1</fullName>
    </recommendedName>
</protein>
<sequence>MKLMDYFNIIYLLILYTIQGLPMGISYSIPFLLQGKISYSEQSMFGMVVLPFSLKLLWAPLVDSVYIERMGRRKTWIIPTQLLCSILMIIGSYKPFIPTWLCEGIDSSNLNEKIGPNATLLTIYFSVLYFLMATQDIAVDAWAINLLTAQHKGLASTCNIIGQSFGYITSYLGFLFLNDVQMCNKYVRPLLGLAVNNDKPICEMSQFIYFWGVVILIVTVATGIIKREENSYLDNSDAKKDDDHIEDLESELTIKQAYSLLYRVLKLRPVILLIILLFIIKIPSAIIDSSLEFKLIEFGMRKSDIMLVGPILIPLSFLTPFVMTKFVAKGKSPLGLLNIILPLKLLLSLLFCMLLIWSRVIYKPWTKHDNIDTPHLFYYTYLVLSIFSSILCDSQSLIFMTLFNLIADVRFAGTYITLFNTINNLGYKWPTSLSLWLLDYTNFDYCKASGNQFNNNKLSNYLLLLFGNPCIIDSFFIQFTFCFIFGILATLFIFPSIIRRIGTFSSKDWIVKDLFSSESLLEKKNK</sequence>
<evidence type="ECO:0000256" key="4">
    <source>
        <dbReference type="ARBA" id="ARBA00023136"/>
    </source>
</evidence>
<dbReference type="SUPFAM" id="SSF103473">
    <property type="entry name" value="MFS general substrate transporter"/>
    <property type="match status" value="1"/>
</dbReference>
<feature type="transmembrane region" description="Helical" evidence="5">
    <location>
        <begin position="335"/>
        <end position="357"/>
    </location>
</feature>
<feature type="transmembrane region" description="Helical" evidence="5">
    <location>
        <begin position="475"/>
        <end position="498"/>
    </location>
</feature>
<feature type="transmembrane region" description="Helical" evidence="5">
    <location>
        <begin position="378"/>
        <end position="403"/>
    </location>
</feature>
<evidence type="ECO:0000256" key="3">
    <source>
        <dbReference type="ARBA" id="ARBA00022989"/>
    </source>
</evidence>
<comment type="subcellular location">
    <subcellularLocation>
        <location evidence="1">Membrane</location>
        <topology evidence="1">Multi-pass membrane protein</topology>
    </subcellularLocation>
</comment>
<keyword evidence="4 5" id="KW-0472">Membrane</keyword>
<dbReference type="PANTHER" id="PTHR12778:SF9">
    <property type="entry name" value="ACETYL-COENZYME A TRANSPORTER 1"/>
    <property type="match status" value="1"/>
</dbReference>
<keyword evidence="2 5" id="KW-0812">Transmembrane</keyword>
<accession>A0ABQ8P4I6</accession>
<reference evidence="6" key="1">
    <citation type="submission" date="2022-10" db="EMBL/GenBank/DDBJ databases">
        <title>Adaptive evolution leads to modifications in subtelomeric GC content in a zoonotic Cryptosporidium species.</title>
        <authorList>
            <person name="Li J."/>
            <person name="Feng Y."/>
            <person name="Xiao L."/>
        </authorList>
    </citation>
    <scope>NUCLEOTIDE SEQUENCE</scope>
    <source>
        <strain evidence="6">25894</strain>
    </source>
</reference>
<keyword evidence="3 5" id="KW-1133">Transmembrane helix</keyword>
<feature type="transmembrane region" description="Helical" evidence="5">
    <location>
        <begin position="75"/>
        <end position="94"/>
    </location>
</feature>
<keyword evidence="7" id="KW-1185">Reference proteome</keyword>
<evidence type="ECO:0000256" key="2">
    <source>
        <dbReference type="ARBA" id="ARBA00022692"/>
    </source>
</evidence>
<feature type="transmembrane region" description="Helical" evidence="5">
    <location>
        <begin position="114"/>
        <end position="132"/>
    </location>
</feature>
<feature type="transmembrane region" description="Helical" evidence="5">
    <location>
        <begin position="305"/>
        <end position="323"/>
    </location>
</feature>
<dbReference type="Gene3D" id="1.20.1250.20">
    <property type="entry name" value="MFS general substrate transporter like domains"/>
    <property type="match status" value="1"/>
</dbReference>
<evidence type="ECO:0000256" key="1">
    <source>
        <dbReference type="ARBA" id="ARBA00004141"/>
    </source>
</evidence>
<organism evidence="6 7">
    <name type="scientific">Cryptosporidium canis</name>
    <dbReference type="NCBI Taxonomy" id="195482"/>
    <lineage>
        <taxon>Eukaryota</taxon>
        <taxon>Sar</taxon>
        <taxon>Alveolata</taxon>
        <taxon>Apicomplexa</taxon>
        <taxon>Conoidasida</taxon>
        <taxon>Coccidia</taxon>
        <taxon>Eucoccidiorida</taxon>
        <taxon>Eimeriorina</taxon>
        <taxon>Cryptosporidiidae</taxon>
        <taxon>Cryptosporidium</taxon>
    </lineage>
</organism>
<dbReference type="InterPro" id="IPR036259">
    <property type="entry name" value="MFS_trans_sf"/>
</dbReference>
<dbReference type="Pfam" id="PF13000">
    <property type="entry name" value="Acatn"/>
    <property type="match status" value="1"/>
</dbReference>
<evidence type="ECO:0008006" key="8">
    <source>
        <dbReference type="Google" id="ProtNLM"/>
    </source>
</evidence>
<dbReference type="Proteomes" id="UP001071777">
    <property type="component" value="Unassembled WGS sequence"/>
</dbReference>
<evidence type="ECO:0000313" key="7">
    <source>
        <dbReference type="Proteomes" id="UP001071777"/>
    </source>
</evidence>
<evidence type="ECO:0000313" key="6">
    <source>
        <dbReference type="EMBL" id="KAJ1607952.1"/>
    </source>
</evidence>
<name>A0ABQ8P4I6_9CRYT</name>
<feature type="transmembrane region" description="Helical" evidence="5">
    <location>
        <begin position="44"/>
        <end position="63"/>
    </location>
</feature>
<evidence type="ECO:0000256" key="5">
    <source>
        <dbReference type="SAM" id="Phobius"/>
    </source>
</evidence>
<dbReference type="InterPro" id="IPR004752">
    <property type="entry name" value="AmpG_permease/AT-1"/>
</dbReference>
<dbReference type="InterPro" id="IPR024371">
    <property type="entry name" value="AcetylCoA_trans_1-like"/>
</dbReference>
<feature type="transmembrane region" description="Helical" evidence="5">
    <location>
        <begin position="9"/>
        <end position="32"/>
    </location>
</feature>
<dbReference type="PANTHER" id="PTHR12778">
    <property type="entry name" value="SOLUTE CARRIER FAMILY 33 ACETYL-COA TRANSPORTER -RELATED"/>
    <property type="match status" value="1"/>
</dbReference>
<gene>
    <name evidence="6" type="ORF">OJ252_2672</name>
</gene>
<dbReference type="EMBL" id="JAPCXB010000109">
    <property type="protein sequence ID" value="KAJ1607952.1"/>
    <property type="molecule type" value="Genomic_DNA"/>
</dbReference>
<feature type="transmembrane region" description="Helical" evidence="5">
    <location>
        <begin position="270"/>
        <end position="293"/>
    </location>
</feature>